<dbReference type="PANTHER" id="PTHR30543">
    <property type="entry name" value="CHROMATE REDUCTASE"/>
    <property type="match status" value="1"/>
</dbReference>
<dbReference type="InterPro" id="IPR005025">
    <property type="entry name" value="FMN_Rdtase-like_dom"/>
</dbReference>
<name>A0A418PZQ7_9SPHN</name>
<dbReference type="OrthoDB" id="9812295at2"/>
<dbReference type="GO" id="GO:0010181">
    <property type="term" value="F:FMN binding"/>
    <property type="evidence" value="ECO:0007669"/>
    <property type="project" value="TreeGrafter"/>
</dbReference>
<organism evidence="2 3">
    <name type="scientific">Sphingomonas edaphi</name>
    <dbReference type="NCBI Taxonomy" id="2315689"/>
    <lineage>
        <taxon>Bacteria</taxon>
        <taxon>Pseudomonadati</taxon>
        <taxon>Pseudomonadota</taxon>
        <taxon>Alphaproteobacteria</taxon>
        <taxon>Sphingomonadales</taxon>
        <taxon>Sphingomonadaceae</taxon>
        <taxon>Sphingomonas</taxon>
    </lineage>
</organism>
<evidence type="ECO:0000313" key="2">
    <source>
        <dbReference type="EMBL" id="RIX29321.1"/>
    </source>
</evidence>
<protein>
    <submittedName>
        <fullName evidence="2">NAD(P)H-dependent oxidoreductase</fullName>
    </submittedName>
</protein>
<dbReference type="Gene3D" id="3.40.50.360">
    <property type="match status" value="1"/>
</dbReference>
<dbReference type="GO" id="GO:0016491">
    <property type="term" value="F:oxidoreductase activity"/>
    <property type="evidence" value="ECO:0007669"/>
    <property type="project" value="InterPro"/>
</dbReference>
<accession>A0A418PZQ7</accession>
<dbReference type="PANTHER" id="PTHR30543:SF21">
    <property type="entry name" value="NAD(P)H-DEPENDENT FMN REDUCTASE LOT6"/>
    <property type="match status" value="1"/>
</dbReference>
<dbReference type="GO" id="GO:0005829">
    <property type="term" value="C:cytosol"/>
    <property type="evidence" value="ECO:0007669"/>
    <property type="project" value="TreeGrafter"/>
</dbReference>
<gene>
    <name evidence="2" type="ORF">D3M59_08465</name>
</gene>
<dbReference type="InterPro" id="IPR050712">
    <property type="entry name" value="NAD(P)H-dep_reductase"/>
</dbReference>
<dbReference type="Pfam" id="PF03358">
    <property type="entry name" value="FMN_red"/>
    <property type="match status" value="1"/>
</dbReference>
<dbReference type="SUPFAM" id="SSF52218">
    <property type="entry name" value="Flavoproteins"/>
    <property type="match status" value="1"/>
</dbReference>
<dbReference type="EMBL" id="QXTF01000002">
    <property type="protein sequence ID" value="RIX29321.1"/>
    <property type="molecule type" value="Genomic_DNA"/>
</dbReference>
<dbReference type="RefSeq" id="WP_119533210.1">
    <property type="nucleotide sequence ID" value="NZ_QXTF01000002.1"/>
</dbReference>
<feature type="domain" description="NADPH-dependent FMN reductase-like" evidence="1">
    <location>
        <begin position="5"/>
        <end position="149"/>
    </location>
</feature>
<keyword evidence="3" id="KW-1185">Reference proteome</keyword>
<dbReference type="InterPro" id="IPR029039">
    <property type="entry name" value="Flavoprotein-like_sf"/>
</dbReference>
<dbReference type="AlphaFoldDB" id="A0A418PZQ7"/>
<proteinExistence type="predicted"/>
<evidence type="ECO:0000259" key="1">
    <source>
        <dbReference type="Pfam" id="PF03358"/>
    </source>
</evidence>
<reference evidence="2 3" key="1">
    <citation type="submission" date="2018-09" db="EMBL/GenBank/DDBJ databases">
        <title>Sphingomonas sp. DAC4.</title>
        <authorList>
            <person name="Seo T."/>
        </authorList>
    </citation>
    <scope>NUCLEOTIDE SEQUENCE [LARGE SCALE GENOMIC DNA]</scope>
    <source>
        <strain evidence="2 3">DAC4</strain>
    </source>
</reference>
<dbReference type="Proteomes" id="UP000285023">
    <property type="component" value="Unassembled WGS sequence"/>
</dbReference>
<comment type="caution">
    <text evidence="2">The sequence shown here is derived from an EMBL/GenBank/DDBJ whole genome shotgun (WGS) entry which is preliminary data.</text>
</comment>
<evidence type="ECO:0000313" key="3">
    <source>
        <dbReference type="Proteomes" id="UP000285023"/>
    </source>
</evidence>
<sequence>MANHNIAIIVGSLRDGSINRKVARSMCALHDRLDCEIVEIGDLPLYNPDLDGKDPPASWSRFRDAVRGAEGVLFVTPEYNRSMPGALKNAIDVGSRPYGKSVFAKKPAAIVTVSPGAIGGFGANHALRQCAVFLDMPVMQQPEAYLGQVAEDAFGDDGLLKDGPLKDLVAKLSAAFGDWVDLIKAGRAKLLGDSSGSEG</sequence>